<dbReference type="InterPro" id="IPR000847">
    <property type="entry name" value="LysR_HTH_N"/>
</dbReference>
<keyword evidence="2" id="KW-0805">Transcription regulation</keyword>
<dbReference type="Pfam" id="PF00126">
    <property type="entry name" value="HTH_1"/>
    <property type="match status" value="1"/>
</dbReference>
<evidence type="ECO:0000313" key="7">
    <source>
        <dbReference type="Proteomes" id="UP000264313"/>
    </source>
</evidence>
<dbReference type="InterPro" id="IPR005119">
    <property type="entry name" value="LysR_subst-bd"/>
</dbReference>
<comment type="caution">
    <text evidence="6">The sequence shown here is derived from an EMBL/GenBank/DDBJ whole genome shotgun (WGS) entry which is preliminary data.</text>
</comment>
<dbReference type="AlphaFoldDB" id="A0A351RCQ3"/>
<dbReference type="Pfam" id="PF03466">
    <property type="entry name" value="LysR_substrate"/>
    <property type="match status" value="1"/>
</dbReference>
<dbReference type="SUPFAM" id="SSF46785">
    <property type="entry name" value="Winged helix' DNA-binding domain"/>
    <property type="match status" value="1"/>
</dbReference>
<dbReference type="PROSITE" id="PS50931">
    <property type="entry name" value="HTH_LYSR"/>
    <property type="match status" value="1"/>
</dbReference>
<dbReference type="Gene3D" id="3.40.190.290">
    <property type="match status" value="1"/>
</dbReference>
<dbReference type="STRING" id="1132855.GCA_000384255_02110"/>
<accession>A0A351RCQ3</accession>
<evidence type="ECO:0000313" key="6">
    <source>
        <dbReference type="EMBL" id="HBA09824.1"/>
    </source>
</evidence>
<proteinExistence type="inferred from homology"/>
<keyword evidence="3" id="KW-0238">DNA-binding</keyword>
<dbReference type="Gene3D" id="1.10.10.10">
    <property type="entry name" value="Winged helix-like DNA-binding domain superfamily/Winged helix DNA-binding domain"/>
    <property type="match status" value="1"/>
</dbReference>
<protein>
    <submittedName>
        <fullName evidence="6">LysR family transcriptional regulator</fullName>
    </submittedName>
</protein>
<name>A0A351RCQ3_9PROT</name>
<dbReference type="EMBL" id="DNAA01000232">
    <property type="protein sequence ID" value="HBA09824.1"/>
    <property type="molecule type" value="Genomic_DNA"/>
</dbReference>
<reference evidence="6 7" key="1">
    <citation type="journal article" date="2018" name="Nat. Biotechnol.">
        <title>A standardized bacterial taxonomy based on genome phylogeny substantially revises the tree of life.</title>
        <authorList>
            <person name="Parks D.H."/>
            <person name="Chuvochina M."/>
            <person name="Waite D.W."/>
            <person name="Rinke C."/>
            <person name="Skarshewski A."/>
            <person name="Chaumeil P.A."/>
            <person name="Hugenholtz P."/>
        </authorList>
    </citation>
    <scope>NUCLEOTIDE SEQUENCE [LARGE SCALE GENOMIC DNA]</scope>
    <source>
        <strain evidence="6">UBA9958</strain>
    </source>
</reference>
<feature type="domain" description="HTH lysR-type" evidence="5">
    <location>
        <begin position="5"/>
        <end position="62"/>
    </location>
</feature>
<evidence type="ECO:0000256" key="3">
    <source>
        <dbReference type="ARBA" id="ARBA00023125"/>
    </source>
</evidence>
<dbReference type="Proteomes" id="UP000264313">
    <property type="component" value="Unassembled WGS sequence"/>
</dbReference>
<dbReference type="PANTHER" id="PTHR30126:SF4">
    <property type="entry name" value="LYSR FAMILY TRANSCRIPTIONAL REGULATOR"/>
    <property type="match status" value="1"/>
</dbReference>
<evidence type="ECO:0000256" key="2">
    <source>
        <dbReference type="ARBA" id="ARBA00023015"/>
    </source>
</evidence>
<sequence length="304" mass="33169">MSIKLSLESLEVLDAIARKGSFAAAAESLFRVPSAVTYTVRKLEEDLNVKLFNRSGHRAELTLAGAELLKEGRILLNAASELESRVKRVAKGVETELTIAVSDLFDITSVYPILEKFYAQHFGTRIRLSQEVYGGSWDALISGRADIALGAPGDAPPNAGFMTKPIGTLMFSYAVAPHHPLAKLAEPLQNQDIIQYRSVSAADSSRNLPPRTSGILTGQDMLSVPNMHLKLQAQIAGLGAGYIPHQLAEQYASKGLLMIKQVAEPKHEVTIFLAWRSDGGKAQQWLIKQFQLLNINDILLSPAQ</sequence>
<evidence type="ECO:0000256" key="4">
    <source>
        <dbReference type="ARBA" id="ARBA00023163"/>
    </source>
</evidence>
<dbReference type="SUPFAM" id="SSF53850">
    <property type="entry name" value="Periplasmic binding protein-like II"/>
    <property type="match status" value="1"/>
</dbReference>
<evidence type="ECO:0000259" key="5">
    <source>
        <dbReference type="PROSITE" id="PS50931"/>
    </source>
</evidence>
<dbReference type="GO" id="GO:0000976">
    <property type="term" value="F:transcription cis-regulatory region binding"/>
    <property type="evidence" value="ECO:0007669"/>
    <property type="project" value="TreeGrafter"/>
</dbReference>
<keyword evidence="4" id="KW-0804">Transcription</keyword>
<organism evidence="6 7">
    <name type="scientific">Methylotenera mobilis</name>
    <dbReference type="NCBI Taxonomy" id="359408"/>
    <lineage>
        <taxon>Bacteria</taxon>
        <taxon>Pseudomonadati</taxon>
        <taxon>Pseudomonadota</taxon>
        <taxon>Betaproteobacteria</taxon>
        <taxon>Nitrosomonadales</taxon>
        <taxon>Methylophilaceae</taxon>
        <taxon>Methylotenera</taxon>
    </lineage>
</organism>
<dbReference type="GO" id="GO:0003700">
    <property type="term" value="F:DNA-binding transcription factor activity"/>
    <property type="evidence" value="ECO:0007669"/>
    <property type="project" value="InterPro"/>
</dbReference>
<evidence type="ECO:0000256" key="1">
    <source>
        <dbReference type="ARBA" id="ARBA00009437"/>
    </source>
</evidence>
<dbReference type="InterPro" id="IPR036388">
    <property type="entry name" value="WH-like_DNA-bd_sf"/>
</dbReference>
<dbReference type="InterPro" id="IPR036390">
    <property type="entry name" value="WH_DNA-bd_sf"/>
</dbReference>
<dbReference type="PANTHER" id="PTHR30126">
    <property type="entry name" value="HTH-TYPE TRANSCRIPTIONAL REGULATOR"/>
    <property type="match status" value="1"/>
</dbReference>
<comment type="similarity">
    <text evidence="1">Belongs to the LysR transcriptional regulatory family.</text>
</comment>
<gene>
    <name evidence="6" type="ORF">DCW48_09985</name>
</gene>